<keyword evidence="1" id="KW-0812">Transmembrane</keyword>
<dbReference type="EMBL" id="JAGTXB010000005">
    <property type="protein sequence ID" value="MBS0028196.1"/>
    <property type="molecule type" value="Genomic_DNA"/>
</dbReference>
<keyword evidence="1" id="KW-0472">Membrane</keyword>
<evidence type="ECO:0000313" key="4">
    <source>
        <dbReference type="EMBL" id="MBS0028196.1"/>
    </source>
</evidence>
<reference evidence="4 5" key="1">
    <citation type="submission" date="2021-04" db="EMBL/GenBank/DDBJ databases">
        <title>Chitinophaga sp. nov., isolated from the rhizosphere soil.</title>
        <authorList>
            <person name="He S."/>
        </authorList>
    </citation>
    <scope>NUCLEOTIDE SEQUENCE [LARGE SCALE GENOMIC DNA]</scope>
    <source>
        <strain evidence="4 5">2R12</strain>
    </source>
</reference>
<evidence type="ECO:0000259" key="2">
    <source>
        <dbReference type="Pfam" id="PF04773"/>
    </source>
</evidence>
<evidence type="ECO:0000256" key="1">
    <source>
        <dbReference type="SAM" id="Phobius"/>
    </source>
</evidence>
<dbReference type="Proteomes" id="UP000676386">
    <property type="component" value="Unassembled WGS sequence"/>
</dbReference>
<gene>
    <name evidence="4" type="ORF">KE626_12835</name>
</gene>
<evidence type="ECO:0000313" key="5">
    <source>
        <dbReference type="Proteomes" id="UP000676386"/>
    </source>
</evidence>
<dbReference type="Pfam" id="PF04773">
    <property type="entry name" value="FecR"/>
    <property type="match status" value="1"/>
</dbReference>
<protein>
    <submittedName>
        <fullName evidence="4">FecR domain-containing protein</fullName>
    </submittedName>
</protein>
<dbReference type="Gene3D" id="3.55.50.30">
    <property type="match status" value="1"/>
</dbReference>
<dbReference type="PANTHER" id="PTHR30273">
    <property type="entry name" value="PERIPLASMIC SIGNAL SENSOR AND SIGMA FACTOR ACTIVATOR FECR-RELATED"/>
    <property type="match status" value="1"/>
</dbReference>
<dbReference type="InterPro" id="IPR032508">
    <property type="entry name" value="FecR_C"/>
</dbReference>
<comment type="caution">
    <text evidence="4">The sequence shown here is derived from an EMBL/GenBank/DDBJ whole genome shotgun (WGS) entry which is preliminary data.</text>
</comment>
<keyword evidence="5" id="KW-1185">Reference proteome</keyword>
<proteinExistence type="predicted"/>
<dbReference type="Pfam" id="PF16344">
    <property type="entry name" value="FecR_C"/>
    <property type="match status" value="1"/>
</dbReference>
<evidence type="ECO:0000259" key="3">
    <source>
        <dbReference type="Pfam" id="PF16344"/>
    </source>
</evidence>
<accession>A0ABS5IZ05</accession>
<dbReference type="InterPro" id="IPR006860">
    <property type="entry name" value="FecR"/>
</dbReference>
<dbReference type="InterPro" id="IPR012373">
    <property type="entry name" value="Ferrdict_sens_TM"/>
</dbReference>
<dbReference type="RefSeq" id="WP_211973304.1">
    <property type="nucleotide sequence ID" value="NZ_JAGTXB010000005.1"/>
</dbReference>
<feature type="domain" description="FecR protein" evidence="2">
    <location>
        <begin position="184"/>
        <end position="278"/>
    </location>
</feature>
<name>A0ABS5IZ05_9BACT</name>
<feature type="domain" description="Protein FecR C-terminal" evidence="3">
    <location>
        <begin position="323"/>
        <end position="390"/>
    </location>
</feature>
<sequence>MMQRPDRPAWLFKQYVSGKCTEAETEEFFRYAADPAYKDTLDTLVYLYLEELSISGNMPPIDWDYMYNRIVSPPRVKPIRNQLWRRLAVASSLLLVLSAAAWLLWRSSVSLPQMGTTQAQHKVAPGGQHALLTLSDGTVIPLDSAANGTLARQGNVNILKLDSGRLAYSAAASKTVDAPTFNILTTPRGGQFRVILPDGSRVWLNAASSIRFPTTFIGKERRVELSGEAYFEVEEDNNMPFIVGLNGEGQVLVLGTHFNINAYNDEGLQKTTLLEGAVLVTAGGHRQMLRPGEQAQVQPANASAGITVRQTDVEEVLAWKNGYFQFNQADLRAVMRQLARWYDVEISYEGSVPESKFWGDISREANITDVLKVLEKSGVHFRLEGKKIIVTQ</sequence>
<organism evidence="4 5">
    <name type="scientific">Chitinophaga hostae</name>
    <dbReference type="NCBI Taxonomy" id="2831022"/>
    <lineage>
        <taxon>Bacteria</taxon>
        <taxon>Pseudomonadati</taxon>
        <taxon>Bacteroidota</taxon>
        <taxon>Chitinophagia</taxon>
        <taxon>Chitinophagales</taxon>
        <taxon>Chitinophagaceae</taxon>
        <taxon>Chitinophaga</taxon>
    </lineage>
</organism>
<feature type="transmembrane region" description="Helical" evidence="1">
    <location>
        <begin position="87"/>
        <end position="105"/>
    </location>
</feature>
<keyword evidence="1" id="KW-1133">Transmembrane helix</keyword>
<dbReference type="Gene3D" id="2.60.120.1440">
    <property type="match status" value="1"/>
</dbReference>
<dbReference type="PANTHER" id="PTHR30273:SF2">
    <property type="entry name" value="PROTEIN FECR"/>
    <property type="match status" value="1"/>
</dbReference>